<name>A0A9P3FWS6_9APHY</name>
<gene>
    <name evidence="2" type="ORF">PsYK624_000820</name>
</gene>
<evidence type="ECO:0000256" key="1">
    <source>
        <dbReference type="SAM" id="SignalP"/>
    </source>
</evidence>
<reference evidence="2 3" key="1">
    <citation type="submission" date="2021-08" db="EMBL/GenBank/DDBJ databases">
        <title>Draft Genome Sequence of Phanerochaete sordida strain YK-624.</title>
        <authorList>
            <person name="Mori T."/>
            <person name="Dohra H."/>
            <person name="Suzuki T."/>
            <person name="Kawagishi H."/>
            <person name="Hirai H."/>
        </authorList>
    </citation>
    <scope>NUCLEOTIDE SEQUENCE [LARGE SCALE GENOMIC DNA]</scope>
    <source>
        <strain evidence="2 3">YK-624</strain>
    </source>
</reference>
<keyword evidence="3" id="KW-1185">Reference proteome</keyword>
<organism evidence="2 3">
    <name type="scientific">Phanerochaete sordida</name>
    <dbReference type="NCBI Taxonomy" id="48140"/>
    <lineage>
        <taxon>Eukaryota</taxon>
        <taxon>Fungi</taxon>
        <taxon>Dikarya</taxon>
        <taxon>Basidiomycota</taxon>
        <taxon>Agaricomycotina</taxon>
        <taxon>Agaricomycetes</taxon>
        <taxon>Polyporales</taxon>
        <taxon>Phanerochaetaceae</taxon>
        <taxon>Phanerochaete</taxon>
    </lineage>
</organism>
<feature type="signal peptide" evidence="1">
    <location>
        <begin position="1"/>
        <end position="19"/>
    </location>
</feature>
<accession>A0A9P3FWS6</accession>
<evidence type="ECO:0000313" key="2">
    <source>
        <dbReference type="EMBL" id="GJE84008.1"/>
    </source>
</evidence>
<proteinExistence type="predicted"/>
<dbReference type="Proteomes" id="UP000703269">
    <property type="component" value="Unassembled WGS sequence"/>
</dbReference>
<dbReference type="AlphaFoldDB" id="A0A9P3FWS6"/>
<evidence type="ECO:0000313" key="3">
    <source>
        <dbReference type="Proteomes" id="UP000703269"/>
    </source>
</evidence>
<keyword evidence="1" id="KW-0732">Signal</keyword>
<comment type="caution">
    <text evidence="2">The sequence shown here is derived from an EMBL/GenBank/DDBJ whole genome shotgun (WGS) entry which is preliminary data.</text>
</comment>
<dbReference type="EMBL" id="BPQB01000001">
    <property type="protein sequence ID" value="GJE84008.1"/>
    <property type="molecule type" value="Genomic_DNA"/>
</dbReference>
<feature type="chain" id="PRO_5040210870" evidence="1">
    <location>
        <begin position="20"/>
        <end position="71"/>
    </location>
</feature>
<sequence>MQLPKALVFTLFAVGLTAAAPAAFEPSATLQRRELVTKVLQERAPDTSGAPGAILAHKIHYKVDKRDIEFS</sequence>
<protein>
    <submittedName>
        <fullName evidence="2">Uncharacterized protein</fullName>
    </submittedName>
</protein>